<protein>
    <submittedName>
        <fullName evidence="1">Uncharacterized protein</fullName>
    </submittedName>
</protein>
<dbReference type="Proteomes" id="UP000002287">
    <property type="component" value="Plasmid pBVIE01"/>
</dbReference>
<dbReference type="EMBL" id="CP000617">
    <property type="protein sequence ID" value="ABO59605.1"/>
    <property type="molecule type" value="Genomic_DNA"/>
</dbReference>
<dbReference type="KEGG" id="bvi:Bcep1808_6717"/>
<keyword evidence="1" id="KW-0614">Plasmid</keyword>
<reference evidence="1 2" key="1">
    <citation type="submission" date="2007-03" db="EMBL/GenBank/DDBJ databases">
        <title>Complete sequence of plasmid pBVIE01 of Burkholderia vietnamiensis G4.</title>
        <authorList>
            <consortium name="US DOE Joint Genome Institute"/>
            <person name="Copeland A."/>
            <person name="Lucas S."/>
            <person name="Lapidus A."/>
            <person name="Barry K."/>
            <person name="Detter J.C."/>
            <person name="Glavina del Rio T."/>
            <person name="Hammon N."/>
            <person name="Israni S."/>
            <person name="Dalin E."/>
            <person name="Tice H."/>
            <person name="Pitluck S."/>
            <person name="Chain P."/>
            <person name="Malfatti S."/>
            <person name="Shin M."/>
            <person name="Vergez L."/>
            <person name="Schmutz J."/>
            <person name="Larimer F."/>
            <person name="Land M."/>
            <person name="Hauser L."/>
            <person name="Kyrpides N."/>
            <person name="Tiedje J."/>
            <person name="Richardson P."/>
        </authorList>
    </citation>
    <scope>NUCLEOTIDE SEQUENCE [LARGE SCALE GENOMIC DNA]</scope>
    <source>
        <strain evidence="2">G4 / LMG 22486</strain>
        <plasmid evidence="1 2">pBVIE01</plasmid>
    </source>
</reference>
<geneLocation type="plasmid" evidence="1 2">
    <name>pBVIE01</name>
</geneLocation>
<dbReference type="InterPro" id="IPR058891">
    <property type="entry name" value="CPPA"/>
</dbReference>
<dbReference type="Pfam" id="PF25860">
    <property type="entry name" value="CPPA"/>
    <property type="match status" value="1"/>
</dbReference>
<organism evidence="1 2">
    <name type="scientific">Burkholderia vietnamiensis (strain G4 / LMG 22486)</name>
    <name type="common">Burkholderia cepacia (strain R1808)</name>
    <dbReference type="NCBI Taxonomy" id="269482"/>
    <lineage>
        <taxon>Bacteria</taxon>
        <taxon>Pseudomonadati</taxon>
        <taxon>Pseudomonadota</taxon>
        <taxon>Betaproteobacteria</taxon>
        <taxon>Burkholderiales</taxon>
        <taxon>Burkholderiaceae</taxon>
        <taxon>Burkholderia</taxon>
        <taxon>Burkholderia cepacia complex</taxon>
    </lineage>
</organism>
<dbReference type="AlphaFoldDB" id="A4JTK2"/>
<evidence type="ECO:0000313" key="1">
    <source>
        <dbReference type="EMBL" id="ABO59605.1"/>
    </source>
</evidence>
<dbReference type="HOGENOM" id="CLU_170903_0_0_4"/>
<gene>
    <name evidence="1" type="ordered locus">Bcep1808_6717</name>
</gene>
<accession>A4JTK2</accession>
<sequence length="94" mass="10518">MARMEHLVRVQNERDRKLMCWLRERVSDESITAAVKRCGGSSKPYLSAVCRKLGLTAPSFLLHRHANPSPIAEKSLAAIREILAAKTHAPARSR</sequence>
<proteinExistence type="predicted"/>
<evidence type="ECO:0000313" key="2">
    <source>
        <dbReference type="Proteomes" id="UP000002287"/>
    </source>
</evidence>
<name>A4JTK2_BURVG</name>